<dbReference type="EMBL" id="JARBHB010000001">
    <property type="protein sequence ID" value="KAJ8895407.1"/>
    <property type="molecule type" value="Genomic_DNA"/>
</dbReference>
<comment type="caution">
    <text evidence="1">The sequence shown here is derived from an EMBL/GenBank/DDBJ whole genome shotgun (WGS) entry which is preliminary data.</text>
</comment>
<organism evidence="1 2">
    <name type="scientific">Dryococelus australis</name>
    <dbReference type="NCBI Taxonomy" id="614101"/>
    <lineage>
        <taxon>Eukaryota</taxon>
        <taxon>Metazoa</taxon>
        <taxon>Ecdysozoa</taxon>
        <taxon>Arthropoda</taxon>
        <taxon>Hexapoda</taxon>
        <taxon>Insecta</taxon>
        <taxon>Pterygota</taxon>
        <taxon>Neoptera</taxon>
        <taxon>Polyneoptera</taxon>
        <taxon>Phasmatodea</taxon>
        <taxon>Verophasmatodea</taxon>
        <taxon>Anareolatae</taxon>
        <taxon>Phasmatidae</taxon>
        <taxon>Eurycanthinae</taxon>
        <taxon>Dryococelus</taxon>
    </lineage>
</organism>
<keyword evidence="2" id="KW-1185">Reference proteome</keyword>
<evidence type="ECO:0000313" key="2">
    <source>
        <dbReference type="Proteomes" id="UP001159363"/>
    </source>
</evidence>
<sequence length="179" mass="20410">MALAIPSLNKGSTINKKVPKYVLCLNILGRQCSQCCKLLSPSRPHDGRVELKPSQLFRPTMNQLQRWRTIDSKARTSGKAILQPDESSTIELCVAMEQDQTLVSALEHSRNEESSFDEIFKRVDEKYDRLGIDIPKLQAEMRLLKGETGGGYPPSFIKDWVTWLSEYNRNQTYETSINC</sequence>
<gene>
    <name evidence="1" type="ORF">PR048_000739</name>
</gene>
<protein>
    <submittedName>
        <fullName evidence="1">Uncharacterized protein</fullName>
    </submittedName>
</protein>
<dbReference type="Proteomes" id="UP001159363">
    <property type="component" value="Chromosome 1"/>
</dbReference>
<reference evidence="1 2" key="1">
    <citation type="submission" date="2023-02" db="EMBL/GenBank/DDBJ databases">
        <title>LHISI_Scaffold_Assembly.</title>
        <authorList>
            <person name="Stuart O.P."/>
            <person name="Cleave R."/>
            <person name="Magrath M.J.L."/>
            <person name="Mikheyev A.S."/>
        </authorList>
    </citation>
    <scope>NUCLEOTIDE SEQUENCE [LARGE SCALE GENOMIC DNA]</scope>
    <source>
        <strain evidence="1">Daus_M_001</strain>
        <tissue evidence="1">Leg muscle</tissue>
    </source>
</reference>
<name>A0ABQ9IFH2_9NEOP</name>
<accession>A0ABQ9IFH2</accession>
<proteinExistence type="predicted"/>
<evidence type="ECO:0000313" key="1">
    <source>
        <dbReference type="EMBL" id="KAJ8895407.1"/>
    </source>
</evidence>